<dbReference type="AlphaFoldDB" id="A0A0F9L7J1"/>
<dbReference type="Pfam" id="PF01041">
    <property type="entry name" value="DegT_DnrJ_EryC1"/>
    <property type="match status" value="1"/>
</dbReference>
<sequence length="405" mass="46149">MVINKAEKRIHVGEFITTEKIRRNILNVLDSGRISEDRCVNNFEKKWAEFIGTKYSIAVNSGTSALIAGLESIKNKYPEKKNLKIITTPLTYIATINAIVLTGFTPDFVDVDYSNFGISPANIKKKLESSKNPEDYALILPVHLFGYPVEMDKVLKIAKEYNLLVIEDSSQAHGTIYKDKKVGTYSLLSTFSFYIAHNIQAGQLGAVVTNDREIADLIVQIKSNGRMCVCEVCTRSKGKCPYSKAEFDPRFTHDKIGYNFRTMEFQAAIALAQLEDVDTIIKKRQKNVKILNEYFSDFSDIFQLPEYSENVSYLAYPIIIKDKSLSLNVLKQSLENEGIETRQIFSFIPNQLAYTHLKSKYEGKLPKAEYLNKNGFYIGCHQYLNESDLNYIYKKFKKVLSSLGR</sequence>
<dbReference type="InterPro" id="IPR015421">
    <property type="entry name" value="PyrdxlP-dep_Trfase_major"/>
</dbReference>
<proteinExistence type="predicted"/>
<comment type="caution">
    <text evidence="1">The sequence shown here is derived from an EMBL/GenBank/DDBJ whole genome shotgun (WGS) entry which is preliminary data.</text>
</comment>
<dbReference type="PANTHER" id="PTHR30244">
    <property type="entry name" value="TRANSAMINASE"/>
    <property type="match status" value="1"/>
</dbReference>
<evidence type="ECO:0000313" key="1">
    <source>
        <dbReference type="EMBL" id="KKM89473.1"/>
    </source>
</evidence>
<dbReference type="SUPFAM" id="SSF53383">
    <property type="entry name" value="PLP-dependent transferases"/>
    <property type="match status" value="1"/>
</dbReference>
<dbReference type="InterPro" id="IPR015422">
    <property type="entry name" value="PyrdxlP-dep_Trfase_small"/>
</dbReference>
<dbReference type="GO" id="GO:0000271">
    <property type="term" value="P:polysaccharide biosynthetic process"/>
    <property type="evidence" value="ECO:0007669"/>
    <property type="project" value="TreeGrafter"/>
</dbReference>
<dbReference type="Gene3D" id="3.90.1150.10">
    <property type="entry name" value="Aspartate Aminotransferase, domain 1"/>
    <property type="match status" value="1"/>
</dbReference>
<dbReference type="PANTHER" id="PTHR30244:SF34">
    <property type="entry name" value="DTDP-4-AMINO-4,6-DIDEOXYGALACTOSE TRANSAMINASE"/>
    <property type="match status" value="1"/>
</dbReference>
<gene>
    <name evidence="1" type="ORF">LCGC14_1248280</name>
</gene>
<dbReference type="CDD" id="cd00616">
    <property type="entry name" value="AHBA_syn"/>
    <property type="match status" value="1"/>
</dbReference>
<evidence type="ECO:0008006" key="2">
    <source>
        <dbReference type="Google" id="ProtNLM"/>
    </source>
</evidence>
<dbReference type="GO" id="GO:0030170">
    <property type="term" value="F:pyridoxal phosphate binding"/>
    <property type="evidence" value="ECO:0007669"/>
    <property type="project" value="TreeGrafter"/>
</dbReference>
<organism evidence="1">
    <name type="scientific">marine sediment metagenome</name>
    <dbReference type="NCBI Taxonomy" id="412755"/>
    <lineage>
        <taxon>unclassified sequences</taxon>
        <taxon>metagenomes</taxon>
        <taxon>ecological metagenomes</taxon>
    </lineage>
</organism>
<dbReference type="InterPro" id="IPR015424">
    <property type="entry name" value="PyrdxlP-dep_Trfase"/>
</dbReference>
<reference evidence="1" key="1">
    <citation type="journal article" date="2015" name="Nature">
        <title>Complex archaea that bridge the gap between prokaryotes and eukaryotes.</title>
        <authorList>
            <person name="Spang A."/>
            <person name="Saw J.H."/>
            <person name="Jorgensen S.L."/>
            <person name="Zaremba-Niedzwiedzka K."/>
            <person name="Martijn J."/>
            <person name="Lind A.E."/>
            <person name="van Eijk R."/>
            <person name="Schleper C."/>
            <person name="Guy L."/>
            <person name="Ettema T.J."/>
        </authorList>
    </citation>
    <scope>NUCLEOTIDE SEQUENCE</scope>
</reference>
<dbReference type="Gene3D" id="3.40.640.10">
    <property type="entry name" value="Type I PLP-dependent aspartate aminotransferase-like (Major domain)"/>
    <property type="match status" value="1"/>
</dbReference>
<dbReference type="GO" id="GO:0008483">
    <property type="term" value="F:transaminase activity"/>
    <property type="evidence" value="ECO:0007669"/>
    <property type="project" value="TreeGrafter"/>
</dbReference>
<name>A0A0F9L7J1_9ZZZZ</name>
<dbReference type="PIRSF" id="PIRSF000390">
    <property type="entry name" value="PLP_StrS"/>
    <property type="match status" value="1"/>
</dbReference>
<accession>A0A0F9L7J1</accession>
<protein>
    <recommendedName>
        <fullName evidence="2">DegT/DnrJ/EryC1/StrS aminotransferase</fullName>
    </recommendedName>
</protein>
<dbReference type="EMBL" id="LAZR01006811">
    <property type="protein sequence ID" value="KKM89473.1"/>
    <property type="molecule type" value="Genomic_DNA"/>
</dbReference>
<dbReference type="InterPro" id="IPR000653">
    <property type="entry name" value="DegT/StrS_aminotransferase"/>
</dbReference>